<keyword evidence="2" id="KW-0285">Flavoprotein</keyword>
<dbReference type="GO" id="GO:0016614">
    <property type="term" value="F:oxidoreductase activity, acting on CH-OH group of donors"/>
    <property type="evidence" value="ECO:0007669"/>
    <property type="project" value="InterPro"/>
</dbReference>
<dbReference type="SUPFAM" id="SSF51905">
    <property type="entry name" value="FAD/NAD(P)-binding domain"/>
    <property type="match status" value="1"/>
</dbReference>
<dbReference type="Pfam" id="PF00732">
    <property type="entry name" value="GMC_oxred_N"/>
    <property type="match status" value="1"/>
</dbReference>
<feature type="domain" description="Glucose-methanol-choline oxidoreductase C-terminal" evidence="7">
    <location>
        <begin position="508"/>
        <end position="573"/>
    </location>
</feature>
<evidence type="ECO:0000256" key="2">
    <source>
        <dbReference type="ARBA" id="ARBA00022630"/>
    </source>
</evidence>
<dbReference type="AlphaFoldDB" id="A0A852VJH0"/>
<protein>
    <submittedName>
        <fullName evidence="8">Choline dehydrogenase-like flavoprotein</fullName>
    </submittedName>
</protein>
<dbReference type="InterPro" id="IPR007867">
    <property type="entry name" value="GMC_OxRtase_C"/>
</dbReference>
<evidence type="ECO:0000256" key="1">
    <source>
        <dbReference type="ARBA" id="ARBA00010790"/>
    </source>
</evidence>
<dbReference type="Pfam" id="PF05199">
    <property type="entry name" value="GMC_oxred_C"/>
    <property type="match status" value="1"/>
</dbReference>
<evidence type="ECO:0000313" key="9">
    <source>
        <dbReference type="Proteomes" id="UP000564385"/>
    </source>
</evidence>
<dbReference type="GO" id="GO:0050660">
    <property type="term" value="F:flavin adenine dinucleotide binding"/>
    <property type="evidence" value="ECO:0007669"/>
    <property type="project" value="InterPro"/>
</dbReference>
<proteinExistence type="inferred from homology"/>
<reference evidence="8 9" key="1">
    <citation type="submission" date="2020-07" db="EMBL/GenBank/DDBJ databases">
        <title>Genomic Encyclopedia of Type Strains, Phase IV (KMG-V): Genome sequencing to study the core and pangenomes of soil and plant-associated prokaryotes.</title>
        <authorList>
            <person name="Whitman W."/>
        </authorList>
    </citation>
    <scope>NUCLEOTIDE SEQUENCE [LARGE SCALE GENOMIC DNA]</scope>
    <source>
        <strain evidence="8 9">M8UP22</strain>
    </source>
</reference>
<feature type="region of interest" description="Disordered" evidence="5">
    <location>
        <begin position="268"/>
        <end position="287"/>
    </location>
</feature>
<evidence type="ECO:0000259" key="7">
    <source>
        <dbReference type="Pfam" id="PF05199"/>
    </source>
</evidence>
<comment type="caution">
    <text evidence="8">The sequence shown here is derived from an EMBL/GenBank/DDBJ whole genome shotgun (WGS) entry which is preliminary data.</text>
</comment>
<feature type="compositionally biased region" description="Polar residues" evidence="5">
    <location>
        <begin position="272"/>
        <end position="287"/>
    </location>
</feature>
<sequence>MSSQYDAIVIGTGAGGGTLAMHLALAGKNILILERGPFLPQEKLNWDTSAVFLDNRYHTKEVWQNKEGQDLHPQQAYYVGGQTKVYGAAMFRMRAEDFGVIRHQGGISPAWPISYADLEPYYTRAEELFHVHGDLGSAPSVPGGFGSSFDPTEPFHSKPYPYPALSNEPRMQTIEDDVRRLGVHTFPIPLGLKRNEADPVASKCARCDTCDGYPCLVHAKSDADINCIREIMHLSNVTLMTNTRVTRLLTNATGTAVTAVEVIHSGPGSAYGNASEQSKSDALSPSRSDRTATYTAGIFALCAGAINSAVVLLASANEKHPNGLGNRSDQVGRNFMYHQADALLALSTQRNEDAYTKTWGTNDFYLKDSDPAYPFPLGQVQPVGSFHHEMMKGDAPPLTPGFVLETMKHHAVPWWLTTEDLPDPENRVTLHNTTPLSVEDVQPGVVGAHPSGDTGQTNQSEPVTTNAPHRIQLAYMPNNVKSFDRLKERWVDVLKKAGHATAQVPLHAYFKKRIPLEGVGHQNGTCRMGEDPSTNVLDVHCKVHDLDNLYVVDASCFVSASAVNPSLTIIANAIRVSEHLLQERLR</sequence>
<comment type="similarity">
    <text evidence="1">Belongs to the GMC oxidoreductase family.</text>
</comment>
<keyword evidence="4" id="KW-0560">Oxidoreductase</keyword>
<dbReference type="InterPro" id="IPR000172">
    <property type="entry name" value="GMC_OxRdtase_N"/>
</dbReference>
<gene>
    <name evidence="8" type="ORF">HDF08_001723</name>
</gene>
<evidence type="ECO:0000313" key="8">
    <source>
        <dbReference type="EMBL" id="NYF89656.1"/>
    </source>
</evidence>
<dbReference type="Gene3D" id="3.50.50.60">
    <property type="entry name" value="FAD/NAD(P)-binding domain"/>
    <property type="match status" value="2"/>
</dbReference>
<dbReference type="PANTHER" id="PTHR46056:SF12">
    <property type="entry name" value="LONG-CHAIN-ALCOHOL OXIDASE"/>
    <property type="match status" value="1"/>
</dbReference>
<dbReference type="EMBL" id="JACCCU010000001">
    <property type="protein sequence ID" value="NYF89656.1"/>
    <property type="molecule type" value="Genomic_DNA"/>
</dbReference>
<evidence type="ECO:0000256" key="5">
    <source>
        <dbReference type="SAM" id="MobiDB-lite"/>
    </source>
</evidence>
<name>A0A852VJH0_9BACT</name>
<evidence type="ECO:0000256" key="3">
    <source>
        <dbReference type="ARBA" id="ARBA00022827"/>
    </source>
</evidence>
<accession>A0A852VJH0</accession>
<dbReference type="PANTHER" id="PTHR46056">
    <property type="entry name" value="LONG-CHAIN-ALCOHOL OXIDASE"/>
    <property type="match status" value="1"/>
</dbReference>
<evidence type="ECO:0000259" key="6">
    <source>
        <dbReference type="Pfam" id="PF00732"/>
    </source>
</evidence>
<dbReference type="Proteomes" id="UP000564385">
    <property type="component" value="Unassembled WGS sequence"/>
</dbReference>
<feature type="domain" description="Glucose-methanol-choline oxidoreductase N-terminal" evidence="6">
    <location>
        <begin position="22"/>
        <end position="339"/>
    </location>
</feature>
<evidence type="ECO:0000256" key="4">
    <source>
        <dbReference type="ARBA" id="ARBA00023002"/>
    </source>
</evidence>
<organism evidence="8 9">
    <name type="scientific">Tunturiibacter lichenicola</name>
    <dbReference type="NCBI Taxonomy" id="2051959"/>
    <lineage>
        <taxon>Bacteria</taxon>
        <taxon>Pseudomonadati</taxon>
        <taxon>Acidobacteriota</taxon>
        <taxon>Terriglobia</taxon>
        <taxon>Terriglobales</taxon>
        <taxon>Acidobacteriaceae</taxon>
        <taxon>Tunturiibacter</taxon>
    </lineage>
</organism>
<dbReference type="InterPro" id="IPR036188">
    <property type="entry name" value="FAD/NAD-bd_sf"/>
</dbReference>
<keyword evidence="3" id="KW-0274">FAD</keyword>